<evidence type="ECO:0000313" key="1">
    <source>
        <dbReference type="EMBL" id="KAJ9123782.1"/>
    </source>
</evidence>
<proteinExistence type="predicted"/>
<evidence type="ECO:0000313" key="2">
    <source>
        <dbReference type="Proteomes" id="UP001234202"/>
    </source>
</evidence>
<name>A0ACC2XM59_9TREE</name>
<accession>A0ACC2XM59</accession>
<protein>
    <submittedName>
        <fullName evidence="1">Uncharacterized protein</fullName>
    </submittedName>
</protein>
<reference evidence="1" key="1">
    <citation type="submission" date="2023-04" db="EMBL/GenBank/DDBJ databases">
        <title>Draft Genome sequencing of Naganishia species isolated from polar environments using Oxford Nanopore Technology.</title>
        <authorList>
            <person name="Leo P."/>
            <person name="Venkateswaran K."/>
        </authorList>
    </citation>
    <scope>NUCLEOTIDE SEQUENCE</scope>
    <source>
        <strain evidence="1">DBVPG 5303</strain>
    </source>
</reference>
<dbReference type="Proteomes" id="UP001234202">
    <property type="component" value="Unassembled WGS sequence"/>
</dbReference>
<dbReference type="EMBL" id="JASBWV010000011">
    <property type="protein sequence ID" value="KAJ9123782.1"/>
    <property type="molecule type" value="Genomic_DNA"/>
</dbReference>
<keyword evidence="2" id="KW-1185">Reference proteome</keyword>
<organism evidence="1 2">
    <name type="scientific">Naganishia onofrii</name>
    <dbReference type="NCBI Taxonomy" id="1851511"/>
    <lineage>
        <taxon>Eukaryota</taxon>
        <taxon>Fungi</taxon>
        <taxon>Dikarya</taxon>
        <taxon>Basidiomycota</taxon>
        <taxon>Agaricomycotina</taxon>
        <taxon>Tremellomycetes</taxon>
        <taxon>Filobasidiales</taxon>
        <taxon>Filobasidiaceae</taxon>
        <taxon>Naganishia</taxon>
    </lineage>
</organism>
<comment type="caution">
    <text evidence="1">The sequence shown here is derived from an EMBL/GenBank/DDBJ whole genome shotgun (WGS) entry which is preliminary data.</text>
</comment>
<gene>
    <name evidence="1" type="ORF">QFC24_003556</name>
</gene>
<sequence>MSPGSPPIATTSTSAFLSPIPPSSSRSTSPSPTLSHSLQTQNQTSYFPDSSIETPLLRAVSPSEGSIRLATPTSIQHARRRTGDFRSYLASTQAWFAANQGLVLIACSQAFFASMNASVKFLQGEEQGGGLPTLQLVAIRMAITFVGCISYLYFNNDPYWLLGPPEVRKLLALRGFIGFFGLTGMYQSLQYLSLSDATTLGFLSPTATALLGYMILKEPFTRKEFVAGMVSLLGVILIARPTAIFGPAVYPSTGLPVSPEGGVGGSRTNWGNIPSHGAVGGRGHPTPAQRMQAVGFALMGVCGSSGAFDEDSELAICFPPVADTAIRAIGTRAKSFHSISYFSFYCVVVSIIGMLVRQEPLVFPRTVIGWCLILLIGVFGLGAQLLVTMGLQREKAGRGSLAMYTQLLFATIIERILFHTQTSFLSVLGTIIILSAALWVAVSLPHTPANTGSLLSALALQFSKQAKPSDLEDRLDGGSALSSGMNTPLIVDGASQVPLSRSLGRMRGLSTSIGHTEQSDEIPPLSRARRSSIAKGENGMLRDIVTTPDALLPPPGWSSSTSGPIRRNSARSPIFEYSGHSNRKDVREEQRLEHVQNSGRDGQL</sequence>